<dbReference type="Proteomes" id="UP000289996">
    <property type="component" value="Unassembled WGS sequence"/>
</dbReference>
<feature type="transmembrane region" description="Helical" evidence="1">
    <location>
        <begin position="128"/>
        <end position="145"/>
    </location>
</feature>
<protein>
    <submittedName>
        <fullName evidence="2">Uncharacterized protein</fullName>
    </submittedName>
</protein>
<dbReference type="AlphaFoldDB" id="A0A660EBM6"/>
<organism evidence="2 3">
    <name type="scientific">Lactiplantibacillus mudanjiangensis</name>
    <dbReference type="NCBI Taxonomy" id="1296538"/>
    <lineage>
        <taxon>Bacteria</taxon>
        <taxon>Bacillati</taxon>
        <taxon>Bacillota</taxon>
        <taxon>Bacilli</taxon>
        <taxon>Lactobacillales</taxon>
        <taxon>Lactobacillaceae</taxon>
        <taxon>Lactiplantibacillus</taxon>
    </lineage>
</organism>
<evidence type="ECO:0000313" key="2">
    <source>
        <dbReference type="EMBL" id="VDG29946.1"/>
    </source>
</evidence>
<keyword evidence="1" id="KW-1133">Transmembrane helix</keyword>
<evidence type="ECO:0000313" key="3">
    <source>
        <dbReference type="Proteomes" id="UP000289996"/>
    </source>
</evidence>
<accession>A0A660EBM6</accession>
<sequence length="232" mass="26391">MTKRKVIQAQLSVLLVVLLIWLGWTWCVYHSTIWFAGGETAWQEDIGTLGLISPWLLMLGELFLGVKRRQGWMLTAGILVGVVYWLRSYQRTNQAIVMLIVPLGLLMCWVQTQAIIAHRMPTAKLTTLRCWFIGVIIVLGLISGFTRLSPTATVRGYLAGYSDPITAMATKLTFDHQPQVLTKRTRNYDVDTKSPKVITLLVLETQGAKGIELTLHQRGLWFYVTEFPWWVV</sequence>
<feature type="transmembrane region" description="Helical" evidence="1">
    <location>
        <begin position="12"/>
        <end position="34"/>
    </location>
</feature>
<evidence type="ECO:0000256" key="1">
    <source>
        <dbReference type="SAM" id="Phobius"/>
    </source>
</evidence>
<dbReference type="RefSeq" id="WP_130845672.1">
    <property type="nucleotide sequence ID" value="NZ_BJDY01000005.1"/>
</dbReference>
<proteinExistence type="predicted"/>
<name>A0A660EBM6_9LACO</name>
<feature type="transmembrane region" description="Helical" evidence="1">
    <location>
        <begin position="95"/>
        <end position="116"/>
    </location>
</feature>
<keyword evidence="1" id="KW-0472">Membrane</keyword>
<feature type="transmembrane region" description="Helical" evidence="1">
    <location>
        <begin position="71"/>
        <end position="89"/>
    </location>
</feature>
<keyword evidence="3" id="KW-1185">Reference proteome</keyword>
<dbReference type="EMBL" id="UYIG01000163">
    <property type="protein sequence ID" value="VDG29946.1"/>
    <property type="molecule type" value="Genomic_DNA"/>
</dbReference>
<keyword evidence="1" id="KW-0812">Transmembrane</keyword>
<dbReference type="OrthoDB" id="9918312at2"/>
<reference evidence="2 3" key="1">
    <citation type="submission" date="2018-11" db="EMBL/GenBank/DDBJ databases">
        <authorList>
            <person name="Wuyts S."/>
        </authorList>
    </citation>
    <scope>NUCLEOTIDE SEQUENCE [LARGE SCALE GENOMIC DNA]</scope>
    <source>
        <strain evidence="2">Lactobacillus mudanjiangensis AMBF249</strain>
    </source>
</reference>
<gene>
    <name evidence="2" type="ORF">MUDAN_MDHGFNIF_01478</name>
</gene>